<evidence type="ECO:0000313" key="2">
    <source>
        <dbReference type="EnsemblMetazoa" id="CJA35565.1"/>
    </source>
</evidence>
<protein>
    <submittedName>
        <fullName evidence="2">Plastocyanin-like domain-containing protein</fullName>
    </submittedName>
</protein>
<dbReference type="GO" id="GO:0005507">
    <property type="term" value="F:copper ion binding"/>
    <property type="evidence" value="ECO:0007669"/>
    <property type="project" value="InterPro"/>
</dbReference>
<keyword evidence="3" id="KW-1185">Reference proteome</keyword>
<dbReference type="InterPro" id="IPR008972">
    <property type="entry name" value="Cupredoxin"/>
</dbReference>
<dbReference type="InterPro" id="IPR011706">
    <property type="entry name" value="Cu-oxidase_C"/>
</dbReference>
<dbReference type="GO" id="GO:0016491">
    <property type="term" value="F:oxidoreductase activity"/>
    <property type="evidence" value="ECO:0007669"/>
    <property type="project" value="InterPro"/>
</dbReference>
<accession>A0A8R1IPM4</accession>
<dbReference type="EnsemblMetazoa" id="CJA35565.1">
    <property type="protein sequence ID" value="CJA35565.1"/>
    <property type="gene ID" value="WBGene00211412"/>
</dbReference>
<reference evidence="3" key="1">
    <citation type="submission" date="2010-08" db="EMBL/GenBank/DDBJ databases">
        <authorList>
            <consortium name="Caenorhabditis japonica Sequencing Consortium"/>
            <person name="Wilson R.K."/>
        </authorList>
    </citation>
    <scope>NUCLEOTIDE SEQUENCE [LARGE SCALE GENOMIC DNA]</scope>
    <source>
        <strain evidence="3">DF5081</strain>
    </source>
</reference>
<organism evidence="2 3">
    <name type="scientific">Caenorhabditis japonica</name>
    <dbReference type="NCBI Taxonomy" id="281687"/>
    <lineage>
        <taxon>Eukaryota</taxon>
        <taxon>Metazoa</taxon>
        <taxon>Ecdysozoa</taxon>
        <taxon>Nematoda</taxon>
        <taxon>Chromadorea</taxon>
        <taxon>Rhabditida</taxon>
        <taxon>Rhabditina</taxon>
        <taxon>Rhabditomorpha</taxon>
        <taxon>Rhabditoidea</taxon>
        <taxon>Rhabditidae</taxon>
        <taxon>Peloderinae</taxon>
        <taxon>Caenorhabditis</taxon>
    </lineage>
</organism>
<reference evidence="2" key="2">
    <citation type="submission" date="2022-06" db="UniProtKB">
        <authorList>
            <consortium name="EnsemblMetazoa"/>
        </authorList>
    </citation>
    <scope>IDENTIFICATION</scope>
    <source>
        <strain evidence="2">DF5081</strain>
    </source>
</reference>
<evidence type="ECO:0000259" key="1">
    <source>
        <dbReference type="Pfam" id="PF07731"/>
    </source>
</evidence>
<evidence type="ECO:0000313" key="3">
    <source>
        <dbReference type="Proteomes" id="UP000005237"/>
    </source>
</evidence>
<feature type="domain" description="Plastocyanin-like" evidence="1">
    <location>
        <begin position="7"/>
        <end position="42"/>
    </location>
</feature>
<name>A0A8R1IPM4_CAEJA</name>
<dbReference type="AlphaFoldDB" id="A0A8R1IPM4"/>
<sequence length="93" mass="10673">MGTNLGQYIHRFRAVNPGWWFAHCHLELHLMGGTGYAYKVGNDNEIYMPPDNFPKDCGTFKVDKLPELRLPIQNVSMARGVLFIFAAIFWLSQ</sequence>
<dbReference type="Proteomes" id="UP000005237">
    <property type="component" value="Unassembled WGS sequence"/>
</dbReference>
<proteinExistence type="predicted"/>
<dbReference type="Gene3D" id="2.60.40.420">
    <property type="entry name" value="Cupredoxins - blue copper proteins"/>
    <property type="match status" value="1"/>
</dbReference>
<dbReference type="Pfam" id="PF07731">
    <property type="entry name" value="Cu-oxidase_2"/>
    <property type="match status" value="1"/>
</dbReference>
<dbReference type="SUPFAM" id="SSF49503">
    <property type="entry name" value="Cupredoxins"/>
    <property type="match status" value="1"/>
</dbReference>